<dbReference type="GO" id="GO:0140359">
    <property type="term" value="F:ABC-type transporter activity"/>
    <property type="evidence" value="ECO:0007669"/>
    <property type="project" value="InterPro"/>
</dbReference>
<evidence type="ECO:0000256" key="1">
    <source>
        <dbReference type="ARBA" id="ARBA00004141"/>
    </source>
</evidence>
<dbReference type="PANTHER" id="PTHR43229:SF2">
    <property type="entry name" value="NODULATION PROTEIN J"/>
    <property type="match status" value="1"/>
</dbReference>
<dbReference type="Pfam" id="PF01061">
    <property type="entry name" value="ABC2_membrane"/>
    <property type="match status" value="1"/>
</dbReference>
<comment type="subcellular location">
    <subcellularLocation>
        <location evidence="1">Membrane</location>
        <topology evidence="1">Multi-pass membrane protein</topology>
    </subcellularLocation>
</comment>
<dbReference type="InterPro" id="IPR051784">
    <property type="entry name" value="Nod_factor_ABC_transporter"/>
</dbReference>
<evidence type="ECO:0000256" key="3">
    <source>
        <dbReference type="ARBA" id="ARBA00022989"/>
    </source>
</evidence>
<evidence type="ECO:0000259" key="6">
    <source>
        <dbReference type="Pfam" id="PF01061"/>
    </source>
</evidence>
<evidence type="ECO:0000313" key="8">
    <source>
        <dbReference type="Proteomes" id="UP000309676"/>
    </source>
</evidence>
<proteinExistence type="predicted"/>
<keyword evidence="8" id="KW-1185">Reference proteome</keyword>
<name>A0A5R9GB99_9BACL</name>
<dbReference type="InterPro" id="IPR000412">
    <property type="entry name" value="ABC_2_transport"/>
</dbReference>
<comment type="caution">
    <text evidence="7">The sequence shown here is derived from an EMBL/GenBank/DDBJ whole genome shotgun (WGS) entry which is preliminary data.</text>
</comment>
<feature type="transmembrane region" description="Helical" evidence="5">
    <location>
        <begin position="131"/>
        <end position="154"/>
    </location>
</feature>
<keyword evidence="4 5" id="KW-0472">Membrane</keyword>
<feature type="domain" description="ABC-2 type transporter transmembrane" evidence="6">
    <location>
        <begin position="2"/>
        <end position="206"/>
    </location>
</feature>
<evidence type="ECO:0000313" key="7">
    <source>
        <dbReference type="EMBL" id="TLS48685.1"/>
    </source>
</evidence>
<feature type="transmembrane region" description="Helical" evidence="5">
    <location>
        <begin position="97"/>
        <end position="125"/>
    </location>
</feature>
<dbReference type="PANTHER" id="PTHR43229">
    <property type="entry name" value="NODULATION PROTEIN J"/>
    <property type="match status" value="1"/>
</dbReference>
<feature type="transmembrane region" description="Helical" evidence="5">
    <location>
        <begin position="49"/>
        <end position="76"/>
    </location>
</feature>
<organism evidence="7 8">
    <name type="scientific">Paenibacillus antri</name>
    <dbReference type="NCBI Taxonomy" id="2582848"/>
    <lineage>
        <taxon>Bacteria</taxon>
        <taxon>Bacillati</taxon>
        <taxon>Bacillota</taxon>
        <taxon>Bacilli</taxon>
        <taxon>Bacillales</taxon>
        <taxon>Paenibacillaceae</taxon>
        <taxon>Paenibacillus</taxon>
    </lineage>
</organism>
<dbReference type="PIRSF" id="PIRSF006648">
    <property type="entry name" value="DrrB"/>
    <property type="match status" value="1"/>
</dbReference>
<dbReference type="OrthoDB" id="63188at2"/>
<evidence type="ECO:0000256" key="5">
    <source>
        <dbReference type="SAM" id="Phobius"/>
    </source>
</evidence>
<dbReference type="AlphaFoldDB" id="A0A5R9GB99"/>
<sequence length="244" mass="26160">MFLAVWKAECLRLLRSPFFLLFSLAMPMGFYFLFAGLNGPDTTIGGTTWGAYSLMSMTAFSLIGTAVSQFGIRLAYERRDGWMRLMRMTPLPTGVYVAGKIASTLIVNLAVVAILFPAAAFAYGLTLTASQWALCAAWLWLGSAPFLAMGALLGALKNADAAIGVGNALLMGMAIFGGLWMPMESLPSWMQTVGALLPAHHYASGAWSVLAGGLPGAKEWLVLLGYGAGFMVLSAYVYRRQEAM</sequence>
<keyword evidence="3 5" id="KW-1133">Transmembrane helix</keyword>
<protein>
    <submittedName>
        <fullName evidence="7">ABC transporter permease</fullName>
    </submittedName>
</protein>
<feature type="transmembrane region" description="Helical" evidence="5">
    <location>
        <begin position="220"/>
        <end position="238"/>
    </location>
</feature>
<accession>A0A5R9GB99</accession>
<feature type="transmembrane region" description="Helical" evidence="5">
    <location>
        <begin position="161"/>
        <end position="181"/>
    </location>
</feature>
<evidence type="ECO:0000256" key="4">
    <source>
        <dbReference type="ARBA" id="ARBA00023136"/>
    </source>
</evidence>
<gene>
    <name evidence="7" type="ORF">FE782_29335</name>
</gene>
<dbReference type="Proteomes" id="UP000309676">
    <property type="component" value="Unassembled WGS sequence"/>
</dbReference>
<feature type="transmembrane region" description="Helical" evidence="5">
    <location>
        <begin position="18"/>
        <end position="37"/>
    </location>
</feature>
<dbReference type="GO" id="GO:0043190">
    <property type="term" value="C:ATP-binding cassette (ABC) transporter complex"/>
    <property type="evidence" value="ECO:0007669"/>
    <property type="project" value="InterPro"/>
</dbReference>
<reference evidence="7 8" key="1">
    <citation type="submission" date="2019-05" db="EMBL/GenBank/DDBJ databases">
        <authorList>
            <person name="Narsing Rao M.P."/>
            <person name="Li W.J."/>
        </authorList>
    </citation>
    <scope>NUCLEOTIDE SEQUENCE [LARGE SCALE GENOMIC DNA]</scope>
    <source>
        <strain evidence="7 8">SYSU_K30003</strain>
    </source>
</reference>
<evidence type="ECO:0000256" key="2">
    <source>
        <dbReference type="ARBA" id="ARBA00022692"/>
    </source>
</evidence>
<dbReference type="EMBL" id="VCIW01000031">
    <property type="protein sequence ID" value="TLS48685.1"/>
    <property type="molecule type" value="Genomic_DNA"/>
</dbReference>
<keyword evidence="2 5" id="KW-0812">Transmembrane</keyword>
<dbReference type="InterPro" id="IPR013525">
    <property type="entry name" value="ABC2_TM"/>
</dbReference>